<comment type="subcellular location">
    <subcellularLocation>
        <location evidence="1">Membrane</location>
        <topology evidence="1">Single-pass type I membrane protein</topology>
    </subcellularLocation>
</comment>
<dbReference type="GO" id="GO:0016020">
    <property type="term" value="C:membrane"/>
    <property type="evidence" value="ECO:0007669"/>
    <property type="project" value="UniProtKB-SubCell"/>
</dbReference>
<dbReference type="PROSITE" id="PS50011">
    <property type="entry name" value="PROTEIN_KINASE_DOM"/>
    <property type="match status" value="1"/>
</dbReference>
<dbReference type="AlphaFoldDB" id="A0A9W7HAN2"/>
<evidence type="ECO:0000256" key="7">
    <source>
        <dbReference type="ARBA" id="ARBA00023180"/>
    </source>
</evidence>
<dbReference type="InterPro" id="IPR011009">
    <property type="entry name" value="Kinase-like_dom_sf"/>
</dbReference>
<keyword evidence="10" id="KW-1185">Reference proteome</keyword>
<name>A0A9W7HAN2_HIBTR</name>
<keyword evidence="7" id="KW-0325">Glycoprotein</keyword>
<dbReference type="Pfam" id="PF00069">
    <property type="entry name" value="Pkinase"/>
    <property type="match status" value="1"/>
</dbReference>
<evidence type="ECO:0000256" key="6">
    <source>
        <dbReference type="ARBA" id="ARBA00023136"/>
    </source>
</evidence>
<keyword evidence="4" id="KW-0732">Signal</keyword>
<protein>
    <recommendedName>
        <fullName evidence="8">Protein kinase domain-containing protein</fullName>
    </recommendedName>
</protein>
<gene>
    <name evidence="9" type="ORF">HRI_001071200</name>
</gene>
<evidence type="ECO:0000256" key="1">
    <source>
        <dbReference type="ARBA" id="ARBA00004479"/>
    </source>
</evidence>
<proteinExistence type="predicted"/>
<evidence type="ECO:0000256" key="3">
    <source>
        <dbReference type="ARBA" id="ARBA00022692"/>
    </source>
</evidence>
<dbReference type="Proteomes" id="UP001165190">
    <property type="component" value="Unassembled WGS sequence"/>
</dbReference>
<accession>A0A9W7HAN2</accession>
<evidence type="ECO:0000256" key="4">
    <source>
        <dbReference type="ARBA" id="ARBA00022729"/>
    </source>
</evidence>
<dbReference type="InterPro" id="IPR045874">
    <property type="entry name" value="LRK10/LRL21-25-like"/>
</dbReference>
<dbReference type="GO" id="GO:0005524">
    <property type="term" value="F:ATP binding"/>
    <property type="evidence" value="ECO:0007669"/>
    <property type="project" value="InterPro"/>
</dbReference>
<sequence length="157" mass="17906">MTTARGTIGYIAPEIFMTNLGNPSHKSDVYSYGMLLLEMVSGKRRFKQMTSCASGNEAYFPEWIYKKVMEEKEIMVQADLIARKMTMVGLWCIQMNQRDRPSMKRVVGMLNGRVEDIDMPPRPLFMLSPPRRQIFEDQTNSLGSDSSVMALAHDQSV</sequence>
<dbReference type="EMBL" id="BSYR01000010">
    <property type="protein sequence ID" value="GMI74019.1"/>
    <property type="molecule type" value="Genomic_DNA"/>
</dbReference>
<keyword evidence="2" id="KW-0418">Kinase</keyword>
<evidence type="ECO:0000256" key="2">
    <source>
        <dbReference type="ARBA" id="ARBA00022527"/>
    </source>
</evidence>
<evidence type="ECO:0000313" key="9">
    <source>
        <dbReference type="EMBL" id="GMI74019.1"/>
    </source>
</evidence>
<organism evidence="9 10">
    <name type="scientific">Hibiscus trionum</name>
    <name type="common">Flower of an hour</name>
    <dbReference type="NCBI Taxonomy" id="183268"/>
    <lineage>
        <taxon>Eukaryota</taxon>
        <taxon>Viridiplantae</taxon>
        <taxon>Streptophyta</taxon>
        <taxon>Embryophyta</taxon>
        <taxon>Tracheophyta</taxon>
        <taxon>Spermatophyta</taxon>
        <taxon>Magnoliopsida</taxon>
        <taxon>eudicotyledons</taxon>
        <taxon>Gunneridae</taxon>
        <taxon>Pentapetalae</taxon>
        <taxon>rosids</taxon>
        <taxon>malvids</taxon>
        <taxon>Malvales</taxon>
        <taxon>Malvaceae</taxon>
        <taxon>Malvoideae</taxon>
        <taxon>Hibiscus</taxon>
    </lineage>
</organism>
<dbReference type="Gene3D" id="1.10.510.10">
    <property type="entry name" value="Transferase(Phosphotransferase) domain 1"/>
    <property type="match status" value="1"/>
</dbReference>
<evidence type="ECO:0000313" key="10">
    <source>
        <dbReference type="Proteomes" id="UP001165190"/>
    </source>
</evidence>
<dbReference type="GO" id="GO:0004674">
    <property type="term" value="F:protein serine/threonine kinase activity"/>
    <property type="evidence" value="ECO:0007669"/>
    <property type="project" value="UniProtKB-KW"/>
</dbReference>
<dbReference type="SUPFAM" id="SSF56112">
    <property type="entry name" value="Protein kinase-like (PK-like)"/>
    <property type="match status" value="1"/>
</dbReference>
<reference evidence="9" key="1">
    <citation type="submission" date="2023-05" db="EMBL/GenBank/DDBJ databases">
        <title>Genome and transcriptome analyses reveal genes involved in the formation of fine ridges on petal epidermal cells in Hibiscus trionum.</title>
        <authorList>
            <person name="Koshimizu S."/>
            <person name="Masuda S."/>
            <person name="Ishii T."/>
            <person name="Shirasu K."/>
            <person name="Hoshino A."/>
            <person name="Arita M."/>
        </authorList>
    </citation>
    <scope>NUCLEOTIDE SEQUENCE</scope>
    <source>
        <strain evidence="9">Hamamatsu line</strain>
    </source>
</reference>
<dbReference type="PANTHER" id="PTHR27009">
    <property type="entry name" value="RUST RESISTANCE KINASE LR10-RELATED"/>
    <property type="match status" value="1"/>
</dbReference>
<keyword evidence="5" id="KW-1133">Transmembrane helix</keyword>
<keyword evidence="2" id="KW-0723">Serine/threonine-protein kinase</keyword>
<feature type="domain" description="Protein kinase" evidence="8">
    <location>
        <begin position="1"/>
        <end position="125"/>
    </location>
</feature>
<keyword evidence="2" id="KW-0808">Transferase</keyword>
<keyword evidence="6" id="KW-0472">Membrane</keyword>
<dbReference type="InterPro" id="IPR000719">
    <property type="entry name" value="Prot_kinase_dom"/>
</dbReference>
<evidence type="ECO:0000256" key="5">
    <source>
        <dbReference type="ARBA" id="ARBA00022989"/>
    </source>
</evidence>
<comment type="caution">
    <text evidence="9">The sequence shown here is derived from an EMBL/GenBank/DDBJ whole genome shotgun (WGS) entry which is preliminary data.</text>
</comment>
<evidence type="ECO:0000259" key="8">
    <source>
        <dbReference type="PROSITE" id="PS50011"/>
    </source>
</evidence>
<keyword evidence="3" id="KW-0812">Transmembrane</keyword>
<dbReference type="OrthoDB" id="544400at2759"/>